<organism evidence="6 7">
    <name type="scientific">Musa troglodytarum</name>
    <name type="common">fe'i banana</name>
    <dbReference type="NCBI Taxonomy" id="320322"/>
    <lineage>
        <taxon>Eukaryota</taxon>
        <taxon>Viridiplantae</taxon>
        <taxon>Streptophyta</taxon>
        <taxon>Embryophyta</taxon>
        <taxon>Tracheophyta</taxon>
        <taxon>Spermatophyta</taxon>
        <taxon>Magnoliopsida</taxon>
        <taxon>Liliopsida</taxon>
        <taxon>Zingiberales</taxon>
        <taxon>Musaceae</taxon>
        <taxon>Musa</taxon>
    </lineage>
</organism>
<proteinExistence type="inferred from homology"/>
<dbReference type="PANTHER" id="PTHR33077">
    <property type="entry name" value="PROTEIN TIFY 4A-RELATED-RELATED"/>
    <property type="match status" value="1"/>
</dbReference>
<dbReference type="AlphaFoldDB" id="A0A9E7L4M2"/>
<gene>
    <name evidence="6" type="ORF">MUK42_06561</name>
</gene>
<name>A0A9E7L4M2_9LILI</name>
<dbReference type="PANTHER" id="PTHR33077:SF17">
    <property type="entry name" value="PROTEIN TIFY 5B"/>
    <property type="match status" value="1"/>
</dbReference>
<dbReference type="OrthoDB" id="782771at2759"/>
<reference evidence="6" key="1">
    <citation type="submission" date="2022-05" db="EMBL/GenBank/DDBJ databases">
        <title>The Musa troglodytarum L. genome provides insights into the mechanism of non-climacteric behaviour and enrichment of carotenoids.</title>
        <authorList>
            <person name="Wang J."/>
        </authorList>
    </citation>
    <scope>NUCLEOTIDE SEQUENCE</scope>
    <source>
        <tissue evidence="6">Leaf</tissue>
    </source>
</reference>
<evidence type="ECO:0000313" key="6">
    <source>
        <dbReference type="EMBL" id="URE37654.1"/>
    </source>
</evidence>
<comment type="similarity">
    <text evidence="1">Belongs to the TIFY/JAZ family.</text>
</comment>
<evidence type="ECO:0000256" key="4">
    <source>
        <dbReference type="SAM" id="MobiDB-lite"/>
    </source>
</evidence>
<evidence type="ECO:0000259" key="5">
    <source>
        <dbReference type="SMART" id="SM00979"/>
    </source>
</evidence>
<accession>A0A9E7L4M2</accession>
<dbReference type="SMART" id="SM00979">
    <property type="entry name" value="TIFY"/>
    <property type="match status" value="1"/>
</dbReference>
<dbReference type="EMBL" id="CP097510">
    <property type="protein sequence ID" value="URE37654.1"/>
    <property type="molecule type" value="Genomic_DNA"/>
</dbReference>
<feature type="domain" description="Tify" evidence="5">
    <location>
        <begin position="55"/>
        <end position="89"/>
    </location>
</feature>
<evidence type="ECO:0000313" key="7">
    <source>
        <dbReference type="Proteomes" id="UP001055439"/>
    </source>
</evidence>
<evidence type="ECO:0000256" key="3">
    <source>
        <dbReference type="ARBA" id="ARBA00022843"/>
    </source>
</evidence>
<dbReference type="GO" id="GO:0005634">
    <property type="term" value="C:nucleus"/>
    <property type="evidence" value="ECO:0007669"/>
    <property type="project" value="TreeGrafter"/>
</dbReference>
<evidence type="ECO:0000256" key="2">
    <source>
        <dbReference type="ARBA" id="ARBA00022819"/>
    </source>
</evidence>
<dbReference type="GO" id="GO:0031347">
    <property type="term" value="P:regulation of defense response"/>
    <property type="evidence" value="ECO:0007669"/>
    <property type="project" value="TreeGrafter"/>
</dbReference>
<evidence type="ECO:0000256" key="1">
    <source>
        <dbReference type="ARBA" id="ARBA00008614"/>
    </source>
</evidence>
<keyword evidence="3" id="KW-0832">Ubl conjugation</keyword>
<dbReference type="Proteomes" id="UP001055439">
    <property type="component" value="Chromosome 8"/>
</dbReference>
<keyword evidence="7" id="KW-1185">Reference proteome</keyword>
<dbReference type="GO" id="GO:0009611">
    <property type="term" value="P:response to wounding"/>
    <property type="evidence" value="ECO:0007669"/>
    <property type="project" value="TreeGrafter"/>
</dbReference>
<dbReference type="InterPro" id="IPR040390">
    <property type="entry name" value="TIFY/JAZ"/>
</dbReference>
<sequence length="164" mass="18646">MAEMGSDPELRLSLGSGYRIRLVSSLKAGSGCFVSPVDSFFFSGCVEFRVEQQRRQTQQKKMTIFYQGRVCVCDATEMQARAIISMAKREMEDTVTTKQQRQSKEEEEEESSSRAVALQVLDPGLSMKRSLQRFLQKRKARVSDATPLGQQQKLLQFPIKLQRA</sequence>
<protein>
    <submittedName>
        <fullName evidence="6">Tify domain</fullName>
    </submittedName>
</protein>
<keyword evidence="2" id="KW-1184">Jasmonic acid signaling pathway</keyword>
<feature type="region of interest" description="Disordered" evidence="4">
    <location>
        <begin position="90"/>
        <end position="115"/>
    </location>
</feature>
<dbReference type="InterPro" id="IPR018467">
    <property type="entry name" value="CCT_CS"/>
</dbReference>
<dbReference type="Pfam" id="PF06200">
    <property type="entry name" value="tify"/>
    <property type="match status" value="1"/>
</dbReference>
<dbReference type="GO" id="GO:2000022">
    <property type="term" value="P:regulation of jasmonic acid mediated signaling pathway"/>
    <property type="evidence" value="ECO:0007669"/>
    <property type="project" value="TreeGrafter"/>
</dbReference>
<dbReference type="Pfam" id="PF09425">
    <property type="entry name" value="Jas_motif"/>
    <property type="match status" value="1"/>
</dbReference>
<dbReference type="InterPro" id="IPR010399">
    <property type="entry name" value="Tify_dom"/>
</dbReference>